<proteinExistence type="predicted"/>
<feature type="compositionally biased region" description="Polar residues" evidence="1">
    <location>
        <begin position="134"/>
        <end position="143"/>
    </location>
</feature>
<dbReference type="EMBL" id="JAPZBU010000005">
    <property type="protein sequence ID" value="KAJ5404199.1"/>
    <property type="molecule type" value="Genomic_DNA"/>
</dbReference>
<feature type="compositionally biased region" description="Low complexity" evidence="1">
    <location>
        <begin position="17"/>
        <end position="54"/>
    </location>
</feature>
<dbReference type="AlphaFoldDB" id="A0A9W9W651"/>
<dbReference type="OrthoDB" id="5337545at2759"/>
<keyword evidence="3" id="KW-1185">Reference proteome</keyword>
<sequence>MTDPNMRGTPPARQPDSKAAPTSTSSSSSTPNPSTGPSKSANTSNNASTPSQPSLASRIQSSATGLARSALTGPSDYAQTLNTATQGKAASSSSALASISASGSGSSYAANPNNHVPYSSSSAQPQQQTPAPTFRNTTTNQPGAFSIPNITEEEFQRVYTDIGTYGRAYYDSETGTGTITGIDTNTNAETDVHKSNLTATSSQNESDHEPLQSNKGPWKGKHRLQDPVQLEYTTAWERASPHTFTTEPLEQNTYTPVSTDGDAVSALLSDPSFDAAGYDEDDNLNYNVDLDLEADLAPLSDEEVKMLESFRRDMGIGIGMGSGSGFDNRKIPQGSVPLSSVSLVPDIDAFLNEHDPGARTGAVSLRDRVLSELPGSNEWVGVQERYHDEVWGYLRPALEAAREEIEEKEKGVEGEGHDGDGPAVRRLKMILKHMGG</sequence>
<feature type="region of interest" description="Disordered" evidence="1">
    <location>
        <begin position="1"/>
        <end position="70"/>
    </location>
</feature>
<feature type="region of interest" description="Disordered" evidence="1">
    <location>
        <begin position="83"/>
        <end position="150"/>
    </location>
</feature>
<comment type="caution">
    <text evidence="2">The sequence shown here is derived from an EMBL/GenBank/DDBJ whole genome shotgun (WGS) entry which is preliminary data.</text>
</comment>
<evidence type="ECO:0000256" key="1">
    <source>
        <dbReference type="SAM" id="MobiDB-lite"/>
    </source>
</evidence>
<name>A0A9W9W651_9EURO</name>
<feature type="compositionally biased region" description="Low complexity" evidence="1">
    <location>
        <begin position="117"/>
        <end position="133"/>
    </location>
</feature>
<evidence type="ECO:0000313" key="3">
    <source>
        <dbReference type="Proteomes" id="UP001147747"/>
    </source>
</evidence>
<feature type="compositionally biased region" description="Low complexity" evidence="1">
    <location>
        <begin position="89"/>
        <end position="110"/>
    </location>
</feature>
<feature type="compositionally biased region" description="Polar residues" evidence="1">
    <location>
        <begin position="55"/>
        <end position="64"/>
    </location>
</feature>
<protein>
    <submittedName>
        <fullName evidence="2">Uncharacterized protein</fullName>
    </submittedName>
</protein>
<dbReference type="GeneID" id="81367687"/>
<reference evidence="2" key="1">
    <citation type="submission" date="2022-12" db="EMBL/GenBank/DDBJ databases">
        <authorList>
            <person name="Petersen C."/>
        </authorList>
    </citation>
    <scope>NUCLEOTIDE SEQUENCE</scope>
    <source>
        <strain evidence="2">IBT 29677</strain>
    </source>
</reference>
<evidence type="ECO:0000313" key="2">
    <source>
        <dbReference type="EMBL" id="KAJ5404199.1"/>
    </source>
</evidence>
<organism evidence="2 3">
    <name type="scientific">Penicillium cosmopolitanum</name>
    <dbReference type="NCBI Taxonomy" id="1131564"/>
    <lineage>
        <taxon>Eukaryota</taxon>
        <taxon>Fungi</taxon>
        <taxon>Dikarya</taxon>
        <taxon>Ascomycota</taxon>
        <taxon>Pezizomycotina</taxon>
        <taxon>Eurotiomycetes</taxon>
        <taxon>Eurotiomycetidae</taxon>
        <taxon>Eurotiales</taxon>
        <taxon>Aspergillaceae</taxon>
        <taxon>Penicillium</taxon>
    </lineage>
</organism>
<accession>A0A9W9W651</accession>
<gene>
    <name evidence="2" type="ORF">N7509_004070</name>
</gene>
<dbReference type="RefSeq" id="XP_056491441.1">
    <property type="nucleotide sequence ID" value="XM_056628707.1"/>
</dbReference>
<dbReference type="Proteomes" id="UP001147747">
    <property type="component" value="Unassembled WGS sequence"/>
</dbReference>
<reference evidence="2" key="2">
    <citation type="journal article" date="2023" name="IMA Fungus">
        <title>Comparative genomic study of the Penicillium genus elucidates a diverse pangenome and 15 lateral gene transfer events.</title>
        <authorList>
            <person name="Petersen C."/>
            <person name="Sorensen T."/>
            <person name="Nielsen M.R."/>
            <person name="Sondergaard T.E."/>
            <person name="Sorensen J.L."/>
            <person name="Fitzpatrick D.A."/>
            <person name="Frisvad J.C."/>
            <person name="Nielsen K.L."/>
        </authorList>
    </citation>
    <scope>NUCLEOTIDE SEQUENCE</scope>
    <source>
        <strain evidence="2">IBT 29677</strain>
    </source>
</reference>
<feature type="region of interest" description="Disordered" evidence="1">
    <location>
        <begin position="198"/>
        <end position="221"/>
    </location>
</feature>